<feature type="domain" description="DUF8192" evidence="1">
    <location>
        <begin position="46"/>
        <end position="142"/>
    </location>
</feature>
<evidence type="ECO:0000313" key="2">
    <source>
        <dbReference type="EMBL" id="QQU00066.1"/>
    </source>
</evidence>
<reference evidence="2 3" key="1">
    <citation type="submission" date="2021-01" db="EMBL/GenBank/DDBJ databases">
        <title>FDA dAtabase for Regulatory Grade micrObial Sequences (FDA-ARGOS): Supporting development and validation of Infectious Disease Dx tests.</title>
        <authorList>
            <person name="Sproer C."/>
            <person name="Gronow S."/>
            <person name="Severitt S."/>
            <person name="Schroder I."/>
            <person name="Tallon L."/>
            <person name="Sadzewicz L."/>
            <person name="Zhao X."/>
            <person name="Boylan J."/>
            <person name="Ott S."/>
            <person name="Bowen H."/>
            <person name="Vavikolanu K."/>
            <person name="Mehta A."/>
            <person name="Aluvathingal J."/>
            <person name="Nadendla S."/>
            <person name="Lowell S."/>
            <person name="Myers T."/>
            <person name="Yan Y."/>
            <person name="Sichtig H."/>
        </authorList>
    </citation>
    <scope>NUCLEOTIDE SEQUENCE [LARGE SCALE GENOMIC DNA]</scope>
    <source>
        <strain evidence="2 3">FDAARGOS_1131</strain>
    </source>
</reference>
<dbReference type="PROSITE" id="PS51257">
    <property type="entry name" value="PROKAR_LIPOPROTEIN"/>
    <property type="match status" value="1"/>
</dbReference>
<organism evidence="2 3">
    <name type="scientific">Myroides odoratus</name>
    <name type="common">Flavobacterium odoratum</name>
    <dbReference type="NCBI Taxonomy" id="256"/>
    <lineage>
        <taxon>Bacteria</taxon>
        <taxon>Pseudomonadati</taxon>
        <taxon>Bacteroidota</taxon>
        <taxon>Flavobacteriia</taxon>
        <taxon>Flavobacteriales</taxon>
        <taxon>Flavobacteriaceae</taxon>
        <taxon>Myroides</taxon>
    </lineage>
</organism>
<dbReference type="RefSeq" id="WP_002988951.1">
    <property type="nucleotide sequence ID" value="NZ_CP068108.1"/>
</dbReference>
<evidence type="ECO:0000259" key="1">
    <source>
        <dbReference type="Pfam" id="PF26612"/>
    </source>
</evidence>
<dbReference type="Pfam" id="PF26612">
    <property type="entry name" value="DUF8192"/>
    <property type="match status" value="1"/>
</dbReference>
<dbReference type="OrthoDB" id="1099173at2"/>
<accession>A0A9Q6ZCE4</accession>
<dbReference type="InterPro" id="IPR058505">
    <property type="entry name" value="DUF8192"/>
</dbReference>
<protein>
    <recommendedName>
        <fullName evidence="1">DUF8192 domain-containing protein</fullName>
    </recommendedName>
</protein>
<evidence type="ECO:0000313" key="3">
    <source>
        <dbReference type="Proteomes" id="UP000596202"/>
    </source>
</evidence>
<proteinExistence type="predicted"/>
<sequence>MKNYLVLFFVLVGYSCLAQQFRVDWKDIPEHWCEKLDTLGQDGLSILSEEEGLFLADYFKQEGQSLDLKGKKIAFICSVSKTDKARFFQDVKSRYFQLNSSVSSRLYVFDENQKEQTGGYDGAIVFWSKQMLKPKKIISILKSS</sequence>
<dbReference type="AlphaFoldDB" id="A0A9Q6ZCE4"/>
<dbReference type="GeneID" id="93529621"/>
<dbReference type="EMBL" id="CP068108">
    <property type="protein sequence ID" value="QQU00066.1"/>
    <property type="molecule type" value="Genomic_DNA"/>
</dbReference>
<gene>
    <name evidence="2" type="ORF">I6I88_18195</name>
</gene>
<name>A0A9Q6ZCE4_MYROD</name>
<dbReference type="Proteomes" id="UP000596202">
    <property type="component" value="Chromosome"/>
</dbReference>